<protein>
    <submittedName>
        <fullName evidence="2">Uncharacterized protein</fullName>
    </submittedName>
</protein>
<gene>
    <name evidence="2" type="ORF">MNB_SV-4-405</name>
</gene>
<evidence type="ECO:0000256" key="1">
    <source>
        <dbReference type="SAM" id="Phobius"/>
    </source>
</evidence>
<accession>A0A1W1EA71</accession>
<name>A0A1W1EA71_9ZZZZ</name>
<keyword evidence="1" id="KW-0812">Transmembrane</keyword>
<reference evidence="2" key="1">
    <citation type="submission" date="2016-10" db="EMBL/GenBank/DDBJ databases">
        <authorList>
            <person name="de Groot N.N."/>
        </authorList>
    </citation>
    <scope>NUCLEOTIDE SEQUENCE</scope>
</reference>
<dbReference type="EMBL" id="FPIB01000024">
    <property type="protein sequence ID" value="SFV90828.1"/>
    <property type="molecule type" value="Genomic_DNA"/>
</dbReference>
<proteinExistence type="predicted"/>
<feature type="transmembrane region" description="Helical" evidence="1">
    <location>
        <begin position="6"/>
        <end position="24"/>
    </location>
</feature>
<keyword evidence="1" id="KW-1133">Transmembrane helix</keyword>
<dbReference type="AlphaFoldDB" id="A0A1W1EA71"/>
<evidence type="ECO:0000313" key="2">
    <source>
        <dbReference type="EMBL" id="SFV90828.1"/>
    </source>
</evidence>
<organism evidence="2">
    <name type="scientific">hydrothermal vent metagenome</name>
    <dbReference type="NCBI Taxonomy" id="652676"/>
    <lineage>
        <taxon>unclassified sequences</taxon>
        <taxon>metagenomes</taxon>
        <taxon>ecological metagenomes</taxon>
    </lineage>
</organism>
<keyword evidence="1" id="KW-0472">Membrane</keyword>
<sequence length="50" mass="6161">MDYTESIGWFVSWPILIWLSVWFVKHNLTHFNKLEKLEAYEKKYGKEIEL</sequence>